<name>A0A6I4VYF6_9ACTN</name>
<dbReference type="RefSeq" id="WP_161101213.1">
    <property type="nucleotide sequence ID" value="NZ_JBHLYI010000002.1"/>
</dbReference>
<accession>A0A6I4VYF6</accession>
<keyword evidence="1" id="KW-0812">Transmembrane</keyword>
<feature type="transmembrane region" description="Helical" evidence="1">
    <location>
        <begin position="219"/>
        <end position="241"/>
    </location>
</feature>
<evidence type="ECO:0000313" key="2">
    <source>
        <dbReference type="EMBL" id="MXQ62997.1"/>
    </source>
</evidence>
<dbReference type="AlphaFoldDB" id="A0A6I4VYF6"/>
<sequence>MKLFRSPGFWIVAVIAVIIGFSVLPGAFGGDDGLEPTAQVFQPADTTRLIGRLSAAQQAQGVCYGYVVDSDLHGSWGTGLTDPRGLSQEDMANQDVQYASGLGDRTDPRTVPEQCPRWVVIVAEYDYTSYDEEWTSVSVRAVDNIGLAQTLPNGVLADLGLTGKDLVAPDGIARLADVVTSAPLLTAQAGLAPAVPPASGTGGTPTGDHISDASDAGRYVPVVLGVILAVAGLTWIVVAAFRSRRNAT</sequence>
<keyword evidence="1" id="KW-1133">Transmembrane helix</keyword>
<gene>
    <name evidence="2" type="ORF">GQ466_03005</name>
</gene>
<keyword evidence="3" id="KW-1185">Reference proteome</keyword>
<evidence type="ECO:0000313" key="3">
    <source>
        <dbReference type="Proteomes" id="UP000431901"/>
    </source>
</evidence>
<evidence type="ECO:0000256" key="1">
    <source>
        <dbReference type="SAM" id="Phobius"/>
    </source>
</evidence>
<protein>
    <submittedName>
        <fullName evidence="2">Uncharacterized protein</fullName>
    </submittedName>
</protein>
<organism evidence="2 3">
    <name type="scientific">Actinomadura rayongensis</name>
    <dbReference type="NCBI Taxonomy" id="1429076"/>
    <lineage>
        <taxon>Bacteria</taxon>
        <taxon>Bacillati</taxon>
        <taxon>Actinomycetota</taxon>
        <taxon>Actinomycetes</taxon>
        <taxon>Streptosporangiales</taxon>
        <taxon>Thermomonosporaceae</taxon>
        <taxon>Actinomadura</taxon>
    </lineage>
</organism>
<dbReference type="Proteomes" id="UP000431901">
    <property type="component" value="Unassembled WGS sequence"/>
</dbReference>
<dbReference type="OrthoDB" id="3695060at2"/>
<dbReference type="EMBL" id="WUTW01000001">
    <property type="protein sequence ID" value="MXQ62997.1"/>
    <property type="molecule type" value="Genomic_DNA"/>
</dbReference>
<keyword evidence="1" id="KW-0472">Membrane</keyword>
<comment type="caution">
    <text evidence="2">The sequence shown here is derived from an EMBL/GenBank/DDBJ whole genome shotgun (WGS) entry which is preliminary data.</text>
</comment>
<reference evidence="2 3" key="1">
    <citation type="submission" date="2019-12" db="EMBL/GenBank/DDBJ databases">
        <title>Nocardia macrotermitis sp. nov. and Nocardia aurantia sp. nov., isolated from the gut of the fungus growing-termite Macrotermes natalensis.</title>
        <authorList>
            <person name="Christine B."/>
            <person name="Rene B."/>
        </authorList>
    </citation>
    <scope>NUCLEOTIDE SEQUENCE [LARGE SCALE GENOMIC DNA]</scope>
    <source>
        <strain evidence="2 3">DSM 102126</strain>
    </source>
</reference>
<proteinExistence type="predicted"/>